<keyword evidence="2" id="KW-1003">Cell membrane</keyword>
<organism evidence="7 8">
    <name type="scientific">Marinobacterium iners DSM 11526</name>
    <dbReference type="NCBI Taxonomy" id="1122198"/>
    <lineage>
        <taxon>Bacteria</taxon>
        <taxon>Pseudomonadati</taxon>
        <taxon>Pseudomonadota</taxon>
        <taxon>Gammaproteobacteria</taxon>
        <taxon>Oceanospirillales</taxon>
        <taxon>Oceanospirillaceae</taxon>
        <taxon>Marinobacterium</taxon>
    </lineage>
</organism>
<evidence type="ECO:0000256" key="6">
    <source>
        <dbReference type="SAM" id="Phobius"/>
    </source>
</evidence>
<protein>
    <submittedName>
        <fullName evidence="7">Threonine/homoserine/homoserine lactone efflux protein</fullName>
    </submittedName>
</protein>
<evidence type="ECO:0000313" key="7">
    <source>
        <dbReference type="EMBL" id="SEA63972.1"/>
    </source>
</evidence>
<dbReference type="OrthoDB" id="9804822at2"/>
<feature type="transmembrane region" description="Helical" evidence="6">
    <location>
        <begin position="6"/>
        <end position="29"/>
    </location>
</feature>
<comment type="subcellular location">
    <subcellularLocation>
        <location evidence="1">Cell membrane</location>
        <topology evidence="1">Multi-pass membrane protein</topology>
    </subcellularLocation>
</comment>
<evidence type="ECO:0000256" key="2">
    <source>
        <dbReference type="ARBA" id="ARBA00022475"/>
    </source>
</evidence>
<keyword evidence="4 6" id="KW-1133">Transmembrane helix</keyword>
<dbReference type="GO" id="GO:0015171">
    <property type="term" value="F:amino acid transmembrane transporter activity"/>
    <property type="evidence" value="ECO:0007669"/>
    <property type="project" value="TreeGrafter"/>
</dbReference>
<feature type="transmembrane region" description="Helical" evidence="6">
    <location>
        <begin position="70"/>
        <end position="87"/>
    </location>
</feature>
<dbReference type="STRING" id="1122198.SAMN02745729_105155"/>
<dbReference type="AlphaFoldDB" id="A0A1H4CV44"/>
<sequence>MTDNLIFMWLAAFPLMGSPGPATLSLAGLGSAFGFRTGLRYMLGIILGTIVVLLMVATGVTTLVLAQPTLLFILSSIAGLYILYLAVKIATAPVGKVTAPTESAPNFLPGFSLAVANPKAFAAIGAVYSSHSIVVDNVIVDMVCKLLALTVVILIFSVVWLAFGAAFSKYLRNPVIGRMTNIVFAVMLVLSVGSLWLLPKGN</sequence>
<reference evidence="8" key="1">
    <citation type="submission" date="2016-10" db="EMBL/GenBank/DDBJ databases">
        <authorList>
            <person name="Varghese N."/>
            <person name="Submissions S."/>
        </authorList>
    </citation>
    <scope>NUCLEOTIDE SEQUENCE [LARGE SCALE GENOMIC DNA]</scope>
    <source>
        <strain evidence="8">DSM 11526</strain>
    </source>
</reference>
<dbReference type="InterPro" id="IPR001123">
    <property type="entry name" value="LeuE-type"/>
</dbReference>
<dbReference type="EMBL" id="FNRJ01000005">
    <property type="protein sequence ID" value="SEA63972.1"/>
    <property type="molecule type" value="Genomic_DNA"/>
</dbReference>
<dbReference type="GO" id="GO:0005886">
    <property type="term" value="C:plasma membrane"/>
    <property type="evidence" value="ECO:0007669"/>
    <property type="project" value="UniProtKB-SubCell"/>
</dbReference>
<evidence type="ECO:0000256" key="5">
    <source>
        <dbReference type="ARBA" id="ARBA00023136"/>
    </source>
</evidence>
<feature type="transmembrane region" description="Helical" evidence="6">
    <location>
        <begin position="179"/>
        <end position="198"/>
    </location>
</feature>
<evidence type="ECO:0000256" key="1">
    <source>
        <dbReference type="ARBA" id="ARBA00004651"/>
    </source>
</evidence>
<keyword evidence="5 6" id="KW-0472">Membrane</keyword>
<name>A0A1H4CV44_9GAMM</name>
<dbReference type="Pfam" id="PF01810">
    <property type="entry name" value="LysE"/>
    <property type="match status" value="1"/>
</dbReference>
<evidence type="ECO:0000313" key="8">
    <source>
        <dbReference type="Proteomes" id="UP000242469"/>
    </source>
</evidence>
<feature type="transmembrane region" description="Helical" evidence="6">
    <location>
        <begin position="41"/>
        <end position="64"/>
    </location>
</feature>
<feature type="transmembrane region" description="Helical" evidence="6">
    <location>
        <begin position="146"/>
        <end position="167"/>
    </location>
</feature>
<evidence type="ECO:0000256" key="3">
    <source>
        <dbReference type="ARBA" id="ARBA00022692"/>
    </source>
</evidence>
<dbReference type="RefSeq" id="WP_091825532.1">
    <property type="nucleotide sequence ID" value="NZ_FNRJ01000005.1"/>
</dbReference>
<evidence type="ECO:0000256" key="4">
    <source>
        <dbReference type="ARBA" id="ARBA00022989"/>
    </source>
</evidence>
<dbReference type="PANTHER" id="PTHR30086">
    <property type="entry name" value="ARGININE EXPORTER PROTEIN ARGO"/>
    <property type="match status" value="1"/>
</dbReference>
<proteinExistence type="predicted"/>
<dbReference type="PANTHER" id="PTHR30086:SF20">
    <property type="entry name" value="ARGININE EXPORTER PROTEIN ARGO-RELATED"/>
    <property type="match status" value="1"/>
</dbReference>
<keyword evidence="8" id="KW-1185">Reference proteome</keyword>
<keyword evidence="3 6" id="KW-0812">Transmembrane</keyword>
<gene>
    <name evidence="7" type="ORF">SAMN02745729_105155</name>
</gene>
<accession>A0A1H4CV44</accession>
<dbReference type="Proteomes" id="UP000242469">
    <property type="component" value="Unassembled WGS sequence"/>
</dbReference>